<sequence length="153" mass="17437">MDEPDLPGPSDNALSLSDDVDDAEISSDDAAGVRRRARMHLFAAQDRPDDAECTEEEFLMKLLIEDDIKGHLAREITLARAYFEWVLEAPELVFRDLFRMPKAVFFDLCKWLRNNTIAGDSQEIYLEQKLLIILWIFAFGAVQRNAAGIFSVN</sequence>
<reference evidence="1" key="1">
    <citation type="submission" date="2021-11" db="EMBL/GenBank/DDBJ databases">
        <title>Fusarium solani-melongenae Genome sequencing and assembly.</title>
        <authorList>
            <person name="Xie S."/>
            <person name="Huang L."/>
            <person name="Zhang X."/>
        </authorList>
    </citation>
    <scope>NUCLEOTIDE SEQUENCE</scope>
    <source>
        <strain evidence="1">CRI 24-3</strain>
    </source>
</reference>
<accession>A0ACD3YU10</accession>
<gene>
    <name evidence="1" type="ORF">LCI18_003374</name>
</gene>
<protein>
    <submittedName>
        <fullName evidence="1">Uncharacterized protein</fullName>
    </submittedName>
</protein>
<evidence type="ECO:0000313" key="2">
    <source>
        <dbReference type="Proteomes" id="UP000830768"/>
    </source>
</evidence>
<proteinExistence type="predicted"/>
<dbReference type="Proteomes" id="UP000830768">
    <property type="component" value="Chromosome 3"/>
</dbReference>
<organism evidence="1 2">
    <name type="scientific">Fusarium solani subsp. cucurbitae</name>
    <name type="common">Neocosmosporum cucurbitae</name>
    <dbReference type="NCBI Taxonomy" id="2747967"/>
    <lineage>
        <taxon>Eukaryota</taxon>
        <taxon>Fungi</taxon>
        <taxon>Dikarya</taxon>
        <taxon>Ascomycota</taxon>
        <taxon>Pezizomycotina</taxon>
        <taxon>Sordariomycetes</taxon>
        <taxon>Hypocreomycetidae</taxon>
        <taxon>Hypocreales</taxon>
        <taxon>Nectriaceae</taxon>
        <taxon>Fusarium</taxon>
        <taxon>Fusarium solani species complex</taxon>
    </lineage>
</organism>
<keyword evidence="2" id="KW-1185">Reference proteome</keyword>
<name>A0ACD3YU10_FUSSC</name>
<evidence type="ECO:0000313" key="1">
    <source>
        <dbReference type="EMBL" id="UPK92439.1"/>
    </source>
</evidence>
<dbReference type="EMBL" id="CP090032">
    <property type="protein sequence ID" value="UPK92439.1"/>
    <property type="molecule type" value="Genomic_DNA"/>
</dbReference>